<evidence type="ECO:0000256" key="6">
    <source>
        <dbReference type="ARBA" id="ARBA00023027"/>
    </source>
</evidence>
<dbReference type="InterPro" id="IPR011032">
    <property type="entry name" value="GroES-like_sf"/>
</dbReference>
<feature type="domain" description="Enoyl reductase (ER)" evidence="8">
    <location>
        <begin position="12"/>
        <end position="379"/>
    </location>
</feature>
<dbReference type="Gene3D" id="3.40.50.720">
    <property type="entry name" value="NAD(P)-binding Rossmann-like Domain"/>
    <property type="match status" value="1"/>
</dbReference>
<proteinExistence type="inferred from homology"/>
<comment type="caution">
    <text evidence="9">The sequence shown here is derived from an EMBL/GenBank/DDBJ whole genome shotgun (WGS) entry which is preliminary data.</text>
</comment>
<evidence type="ECO:0000313" key="10">
    <source>
        <dbReference type="Proteomes" id="UP001387100"/>
    </source>
</evidence>
<dbReference type="EMBL" id="JBBIAA010000038">
    <property type="protein sequence ID" value="MEJ5946896.1"/>
    <property type="molecule type" value="Genomic_DNA"/>
</dbReference>
<dbReference type="InterPro" id="IPR013149">
    <property type="entry name" value="ADH-like_C"/>
</dbReference>
<evidence type="ECO:0000256" key="5">
    <source>
        <dbReference type="ARBA" id="ARBA00023002"/>
    </source>
</evidence>
<dbReference type="Gene3D" id="3.90.180.10">
    <property type="entry name" value="Medium-chain alcohol dehydrogenases, catalytic domain"/>
    <property type="match status" value="1"/>
</dbReference>
<keyword evidence="3 7" id="KW-0479">Metal-binding</keyword>
<evidence type="ECO:0000259" key="8">
    <source>
        <dbReference type="SMART" id="SM00829"/>
    </source>
</evidence>
<sequence>MGAPMKALVYNGAFDVAVEDVPDATIEQPTDAVVRITSTNICGSDLHMYEGRTDMETGRVLGHENMGVVEAVGAGVDRLKVGDRVSLPFNVACGSCETCVEGKTGFCLRANQAGTAGAAFGFAAMGEYAGGQAELLRVPWADFNALVLPEGTDKELDYTMLSDIFPTGWHGVQLSGFTPGDSVVVWGAGPVGLMAAHSARIRGAAEVFVVDKQPDRLELVRKAGATPVDYSAGDPVQQIMELTGGRGVDRGVEAIGYQAHDAHGEEDPSMVLNQLVGVVKATGGIGVVGIYLPQDPGASDDLAKQGKIAFDYGTFWFKGQTMGTGQCNVKAYNVKLRNLITAGVATPSFIVSHELDLGQAADAYQRFDRRDQGWTKVVLHPGELTAR</sequence>
<keyword evidence="5" id="KW-0560">Oxidoreductase</keyword>
<dbReference type="CDD" id="cd08282">
    <property type="entry name" value="PFDH_like"/>
    <property type="match status" value="1"/>
</dbReference>
<keyword evidence="4 7" id="KW-0862">Zinc</keyword>
<dbReference type="SUPFAM" id="SSF51735">
    <property type="entry name" value="NAD(P)-binding Rossmann-fold domains"/>
    <property type="match status" value="1"/>
</dbReference>
<dbReference type="SMART" id="SM00829">
    <property type="entry name" value="PKS_ER"/>
    <property type="match status" value="1"/>
</dbReference>
<keyword evidence="6" id="KW-0520">NAD</keyword>
<dbReference type="InterPro" id="IPR036291">
    <property type="entry name" value="NAD(P)-bd_dom_sf"/>
</dbReference>
<comment type="similarity">
    <text evidence="2 7">Belongs to the zinc-containing alcohol dehydrogenase family.</text>
</comment>
<dbReference type="SUPFAM" id="SSF50129">
    <property type="entry name" value="GroES-like"/>
    <property type="match status" value="1"/>
</dbReference>
<dbReference type="InterPro" id="IPR013154">
    <property type="entry name" value="ADH-like_N"/>
</dbReference>
<evidence type="ECO:0000313" key="9">
    <source>
        <dbReference type="EMBL" id="MEJ5946896.1"/>
    </source>
</evidence>
<keyword evidence="10" id="KW-1185">Reference proteome</keyword>
<evidence type="ECO:0000256" key="2">
    <source>
        <dbReference type="ARBA" id="ARBA00008072"/>
    </source>
</evidence>
<protein>
    <submittedName>
        <fullName evidence="9">Glutathione-independent formaldehyde dehydrogenase</fullName>
    </submittedName>
</protein>
<evidence type="ECO:0000256" key="4">
    <source>
        <dbReference type="ARBA" id="ARBA00022833"/>
    </source>
</evidence>
<dbReference type="PROSITE" id="PS00059">
    <property type="entry name" value="ADH_ZINC"/>
    <property type="match status" value="1"/>
</dbReference>
<dbReference type="Proteomes" id="UP001387100">
    <property type="component" value="Unassembled WGS sequence"/>
</dbReference>
<dbReference type="PANTHER" id="PTHR42813">
    <property type="entry name" value="ZINC-TYPE ALCOHOL DEHYDROGENASE-LIKE"/>
    <property type="match status" value="1"/>
</dbReference>
<organism evidence="9 10">
    <name type="scientific">Pseudokineococcus basanitobsidens</name>
    <dbReference type="NCBI Taxonomy" id="1926649"/>
    <lineage>
        <taxon>Bacteria</taxon>
        <taxon>Bacillati</taxon>
        <taxon>Actinomycetota</taxon>
        <taxon>Actinomycetes</taxon>
        <taxon>Kineosporiales</taxon>
        <taxon>Kineosporiaceae</taxon>
        <taxon>Pseudokineococcus</taxon>
    </lineage>
</organism>
<name>A0ABU8RPD4_9ACTN</name>
<dbReference type="Pfam" id="PF00107">
    <property type="entry name" value="ADH_zinc_N"/>
    <property type="match status" value="1"/>
</dbReference>
<dbReference type="PANTHER" id="PTHR42813:SF3">
    <property type="entry name" value="GLUTATHIONE-INDEPENDENT FORMALDEHYDE DEHYDROGENASE"/>
    <property type="match status" value="1"/>
</dbReference>
<evidence type="ECO:0000256" key="1">
    <source>
        <dbReference type="ARBA" id="ARBA00001947"/>
    </source>
</evidence>
<comment type="cofactor">
    <cofactor evidence="1 7">
        <name>Zn(2+)</name>
        <dbReference type="ChEBI" id="CHEBI:29105"/>
    </cofactor>
</comment>
<reference evidence="9 10" key="1">
    <citation type="journal article" date="2017" name="Int. J. Syst. Evol. Microbiol.">
        <title>Pseudokineococcus basanitobsidens sp. nov., isolated from volcanic rock.</title>
        <authorList>
            <person name="Lee D.W."/>
            <person name="Park M.Y."/>
            <person name="Kim J.J."/>
            <person name="Kim B.S."/>
        </authorList>
    </citation>
    <scope>NUCLEOTIDE SEQUENCE [LARGE SCALE GENOMIC DNA]</scope>
    <source>
        <strain evidence="9 10">DSM 103726</strain>
    </source>
</reference>
<evidence type="ECO:0000256" key="7">
    <source>
        <dbReference type="RuleBase" id="RU361277"/>
    </source>
</evidence>
<accession>A0ABU8RPD4</accession>
<gene>
    <name evidence="9" type="ORF">WDZ17_16500</name>
</gene>
<evidence type="ECO:0000256" key="3">
    <source>
        <dbReference type="ARBA" id="ARBA00022723"/>
    </source>
</evidence>
<dbReference type="Pfam" id="PF08240">
    <property type="entry name" value="ADH_N"/>
    <property type="match status" value="1"/>
</dbReference>
<dbReference type="InterPro" id="IPR002328">
    <property type="entry name" value="ADH_Zn_CS"/>
</dbReference>
<dbReference type="InterPro" id="IPR020843">
    <property type="entry name" value="ER"/>
</dbReference>